<dbReference type="AlphaFoldDB" id="A0A1S2XTF2"/>
<dbReference type="GeneID" id="101508837"/>
<dbReference type="PANTHER" id="PTHR46632">
    <property type="entry name" value="E3 UBIQUITIN-PROTEIN LIGASE SINA-LIKE 4"/>
    <property type="match status" value="1"/>
</dbReference>
<dbReference type="RefSeq" id="XP_004493339.1">
    <property type="nucleotide sequence ID" value="XM_004493282.2"/>
</dbReference>
<reference evidence="9" key="2">
    <citation type="submission" date="2025-08" db="UniProtKB">
        <authorList>
            <consortium name="RefSeq"/>
        </authorList>
    </citation>
    <scope>IDENTIFICATION</scope>
    <source>
        <tissue evidence="9">Etiolated seedlings</tissue>
    </source>
</reference>
<gene>
    <name evidence="9" type="primary">LOC101508837</name>
</gene>
<protein>
    <submittedName>
        <fullName evidence="9">E3 ubiquitin-protein ligase SINA-like 4</fullName>
    </submittedName>
</protein>
<keyword evidence="8" id="KW-1185">Reference proteome</keyword>
<reference evidence="8" key="1">
    <citation type="journal article" date="2013" name="Nat. Biotechnol.">
        <title>Draft genome sequence of chickpea (Cicer arietinum) provides a resource for trait improvement.</title>
        <authorList>
            <person name="Varshney R.K."/>
            <person name="Song C."/>
            <person name="Saxena R.K."/>
            <person name="Azam S."/>
            <person name="Yu S."/>
            <person name="Sharpe A.G."/>
            <person name="Cannon S."/>
            <person name="Baek J."/>
            <person name="Rosen B.D."/>
            <person name="Tar'an B."/>
            <person name="Millan T."/>
            <person name="Zhang X."/>
            <person name="Ramsay L.D."/>
            <person name="Iwata A."/>
            <person name="Wang Y."/>
            <person name="Nelson W."/>
            <person name="Farmer A.D."/>
            <person name="Gaur P.M."/>
            <person name="Soderlund C."/>
            <person name="Penmetsa R.V."/>
            <person name="Xu C."/>
            <person name="Bharti A.K."/>
            <person name="He W."/>
            <person name="Winter P."/>
            <person name="Zhao S."/>
            <person name="Hane J.K."/>
            <person name="Carrasquilla-Garcia N."/>
            <person name="Condie J.A."/>
            <person name="Upadhyaya H.D."/>
            <person name="Luo M.C."/>
            <person name="Thudi M."/>
            <person name="Gowda C.L."/>
            <person name="Singh N.P."/>
            <person name="Lichtenzveig J."/>
            <person name="Gali K.K."/>
            <person name="Rubio J."/>
            <person name="Nadarajan N."/>
            <person name="Dolezel J."/>
            <person name="Bansal K.C."/>
            <person name="Xu X."/>
            <person name="Edwards D."/>
            <person name="Zhang G."/>
            <person name="Kahl G."/>
            <person name="Gil J."/>
            <person name="Singh K.B."/>
            <person name="Datta S.K."/>
            <person name="Jackson S.A."/>
            <person name="Wang J."/>
            <person name="Cook D.R."/>
        </authorList>
    </citation>
    <scope>NUCLEOTIDE SEQUENCE [LARGE SCALE GENOMIC DNA]</scope>
    <source>
        <strain evidence="8">cv. CDC Frontier</strain>
    </source>
</reference>
<dbReference type="PROSITE" id="PS51081">
    <property type="entry name" value="ZF_SIAH"/>
    <property type="match status" value="1"/>
</dbReference>
<dbReference type="InterPro" id="IPR044286">
    <property type="entry name" value="SINL_plant"/>
</dbReference>
<organism evidence="8 9">
    <name type="scientific">Cicer arietinum</name>
    <name type="common">Chickpea</name>
    <name type="synonym">Garbanzo</name>
    <dbReference type="NCBI Taxonomy" id="3827"/>
    <lineage>
        <taxon>Eukaryota</taxon>
        <taxon>Viridiplantae</taxon>
        <taxon>Streptophyta</taxon>
        <taxon>Embryophyta</taxon>
        <taxon>Tracheophyta</taxon>
        <taxon>Spermatophyta</taxon>
        <taxon>Magnoliopsida</taxon>
        <taxon>eudicotyledons</taxon>
        <taxon>Gunneridae</taxon>
        <taxon>Pentapetalae</taxon>
        <taxon>rosids</taxon>
        <taxon>fabids</taxon>
        <taxon>Fabales</taxon>
        <taxon>Fabaceae</taxon>
        <taxon>Papilionoideae</taxon>
        <taxon>50 kb inversion clade</taxon>
        <taxon>NPAAA clade</taxon>
        <taxon>Hologalegina</taxon>
        <taxon>IRL clade</taxon>
        <taxon>Cicereae</taxon>
        <taxon>Cicer</taxon>
    </lineage>
</organism>
<dbReference type="InterPro" id="IPR013010">
    <property type="entry name" value="Znf_SIAH"/>
</dbReference>
<evidence type="ECO:0000256" key="6">
    <source>
        <dbReference type="SAM" id="MobiDB-lite"/>
    </source>
</evidence>
<dbReference type="Gene3D" id="3.30.40.10">
    <property type="entry name" value="Zinc/RING finger domain, C3HC4 (zinc finger)"/>
    <property type="match status" value="1"/>
</dbReference>
<evidence type="ECO:0000256" key="3">
    <source>
        <dbReference type="ARBA" id="ARBA00022833"/>
    </source>
</evidence>
<feature type="compositionally biased region" description="Basic and acidic residues" evidence="6">
    <location>
        <begin position="1"/>
        <end position="19"/>
    </location>
</feature>
<feature type="domain" description="SIAH-type" evidence="7">
    <location>
        <begin position="83"/>
        <end position="141"/>
    </location>
</feature>
<proteinExistence type="predicted"/>
<keyword evidence="3" id="KW-0862">Zinc</keyword>
<dbReference type="Proteomes" id="UP000087171">
    <property type="component" value="Chromosome Ca3"/>
</dbReference>
<keyword evidence="2 5" id="KW-0863">Zinc-finger</keyword>
<dbReference type="PANTHER" id="PTHR46632:SF16">
    <property type="entry name" value="E3 UBIQUITIN-PROTEIN LIGASE SINA-LIKE 10"/>
    <property type="match status" value="1"/>
</dbReference>
<evidence type="ECO:0000313" key="9">
    <source>
        <dbReference type="RefSeq" id="XP_004493339.1"/>
    </source>
</evidence>
<evidence type="ECO:0000259" key="7">
    <source>
        <dbReference type="PROSITE" id="PS51081"/>
    </source>
</evidence>
<dbReference type="PaxDb" id="3827-XP_004493339.1"/>
<dbReference type="UniPathway" id="UPA00143"/>
<evidence type="ECO:0000256" key="4">
    <source>
        <dbReference type="ARBA" id="ARBA00024004"/>
    </source>
</evidence>
<dbReference type="eggNOG" id="KOG3002">
    <property type="taxonomic scope" value="Eukaryota"/>
</dbReference>
<keyword evidence="1" id="KW-0479">Metal-binding</keyword>
<evidence type="ECO:0000256" key="2">
    <source>
        <dbReference type="ARBA" id="ARBA00022771"/>
    </source>
</evidence>
<dbReference type="GO" id="GO:0008270">
    <property type="term" value="F:zinc ion binding"/>
    <property type="evidence" value="ECO:0007669"/>
    <property type="project" value="UniProtKB-KW"/>
</dbReference>
<dbReference type="SUPFAM" id="SSF49599">
    <property type="entry name" value="TRAF domain-like"/>
    <property type="match status" value="1"/>
</dbReference>
<evidence type="ECO:0000256" key="5">
    <source>
        <dbReference type="PROSITE-ProRule" id="PRU00455"/>
    </source>
</evidence>
<dbReference type="KEGG" id="cam:101508837"/>
<dbReference type="OrthoDB" id="4788989at2759"/>
<evidence type="ECO:0000256" key="1">
    <source>
        <dbReference type="ARBA" id="ARBA00022723"/>
    </source>
</evidence>
<dbReference type="InterPro" id="IPR013083">
    <property type="entry name" value="Znf_RING/FYVE/PHD"/>
</dbReference>
<feature type="region of interest" description="Disordered" evidence="6">
    <location>
        <begin position="1"/>
        <end position="20"/>
    </location>
</feature>
<dbReference type="GO" id="GO:0016567">
    <property type="term" value="P:protein ubiquitination"/>
    <property type="evidence" value="ECO:0007669"/>
    <property type="project" value="UniProtKB-UniPathway"/>
</dbReference>
<comment type="function">
    <text evidence="4">E3 ubiquitin-protein ligase that mediates ubiquitination and subsequent proteasomal degradation of target proteins. E3 ubiquitin ligases accept ubiquitin from an E2 ubiquitin-conjugating enzyme in the form of a thioester and then directly transfers the ubiquitin to targeted substrates. It probably triggers the ubiquitin-mediated degradation of different substrates.</text>
</comment>
<sequence>MTRRLIDHYDNGENSNDKNRNHKRFRRFDEIIPQQRDLEEEVGENNCVSGHILCGSCNSKDNTCLICNVSTIHCDDMDKLQIRVKIACDYVQYGCKELVKHSEKNAHENSCVFSPCICPQKGCNFIGNSKVLGEHFKTNHELIVPPFTYDEVFFASIHFHDKNIVLQGKTNGALFVITNKTFYIMKKLNVYHIGPEPKPEYSFEILACSPEPDCDNIRLKAQIINIQNCAYIPSSNSLFVPYDYFKPRGRLSIKIRITKIGDVDSRDNL</sequence>
<evidence type="ECO:0000313" key="8">
    <source>
        <dbReference type="Proteomes" id="UP000087171"/>
    </source>
</evidence>
<accession>A0A1S2XTF2</accession>
<name>A0A1S2XTF2_CICAR</name>
<dbReference type="Pfam" id="PF21361">
    <property type="entry name" value="Sina_ZnF"/>
    <property type="match status" value="1"/>
</dbReference>
<dbReference type="STRING" id="3827.A0A1S2XTF2"/>